<organism evidence="2 3">
    <name type="scientific">Candidatus Muproteobacteria bacterium RBG_16_62_13</name>
    <dbReference type="NCBI Taxonomy" id="1817756"/>
    <lineage>
        <taxon>Bacteria</taxon>
        <taxon>Pseudomonadati</taxon>
        <taxon>Pseudomonadota</taxon>
        <taxon>Candidatus Muproteobacteria</taxon>
    </lineage>
</organism>
<dbReference type="Proteomes" id="UP000178379">
    <property type="component" value="Unassembled WGS sequence"/>
</dbReference>
<evidence type="ECO:0000313" key="3">
    <source>
        <dbReference type="Proteomes" id="UP000178379"/>
    </source>
</evidence>
<protein>
    <submittedName>
        <fullName evidence="2">Uncharacterized protein</fullName>
    </submittedName>
</protein>
<comment type="caution">
    <text evidence="2">The sequence shown here is derived from an EMBL/GenBank/DDBJ whole genome shotgun (WGS) entry which is preliminary data.</text>
</comment>
<gene>
    <name evidence="2" type="ORF">A2140_03405</name>
</gene>
<dbReference type="EMBL" id="MFSQ01000041">
    <property type="protein sequence ID" value="OGI41037.1"/>
    <property type="molecule type" value="Genomic_DNA"/>
</dbReference>
<name>A0A1F6T7C0_9PROT</name>
<dbReference type="STRING" id="1817756.A2140_03405"/>
<accession>A0A1F6T7C0</accession>
<evidence type="ECO:0000313" key="2">
    <source>
        <dbReference type="EMBL" id="OGI41037.1"/>
    </source>
</evidence>
<dbReference type="Gene3D" id="2.180.10.10">
    <property type="entry name" value="RHS repeat-associated core"/>
    <property type="match status" value="1"/>
</dbReference>
<feature type="region of interest" description="Disordered" evidence="1">
    <location>
        <begin position="41"/>
        <end position="61"/>
    </location>
</feature>
<evidence type="ECO:0000256" key="1">
    <source>
        <dbReference type="SAM" id="MobiDB-lite"/>
    </source>
</evidence>
<dbReference type="AlphaFoldDB" id="A0A1F6T7C0"/>
<sequence length="272" mass="29758">MPLTCHLAAGEAIRREPSSALRRKPSLYLASCNTHRLTTNTYAGQGRPNAAGAGRAGAADQQGRLTNWTLGGETRTFTHDANSNVATRTIPAESRAYVYDTEDRLTEDRLTQGSGTTNTLVYDPNGNRTKLNTAAYTYTANTNRLTQIGTKVQTLDPAGNTTQDNLNYNYVTPCPVCQMNVEVYQGMINKKFGKKFQIPVVYYSQLMAVAYGASAKGEAEKDNGPVDHCPAERVRQGWRALDFQVKQDSEAQKAGLDGNIVRATRLEEIAAK</sequence>
<reference evidence="2 3" key="1">
    <citation type="journal article" date="2016" name="Nat. Commun.">
        <title>Thousands of microbial genomes shed light on interconnected biogeochemical processes in an aquifer system.</title>
        <authorList>
            <person name="Anantharaman K."/>
            <person name="Brown C.T."/>
            <person name="Hug L.A."/>
            <person name="Sharon I."/>
            <person name="Castelle C.J."/>
            <person name="Probst A.J."/>
            <person name="Thomas B.C."/>
            <person name="Singh A."/>
            <person name="Wilkins M.J."/>
            <person name="Karaoz U."/>
            <person name="Brodie E.L."/>
            <person name="Williams K.H."/>
            <person name="Hubbard S.S."/>
            <person name="Banfield J.F."/>
        </authorList>
    </citation>
    <scope>NUCLEOTIDE SEQUENCE [LARGE SCALE GENOMIC DNA]</scope>
</reference>
<proteinExistence type="predicted"/>
<feature type="compositionally biased region" description="Low complexity" evidence="1">
    <location>
        <begin position="43"/>
        <end position="61"/>
    </location>
</feature>